<evidence type="ECO:0000313" key="1">
    <source>
        <dbReference type="Proteomes" id="UP000504606"/>
    </source>
</evidence>
<organism evidence="1 2">
    <name type="scientific">Frankliniella occidentalis</name>
    <name type="common">Western flower thrips</name>
    <name type="synonym">Euthrips occidentalis</name>
    <dbReference type="NCBI Taxonomy" id="133901"/>
    <lineage>
        <taxon>Eukaryota</taxon>
        <taxon>Metazoa</taxon>
        <taxon>Ecdysozoa</taxon>
        <taxon>Arthropoda</taxon>
        <taxon>Hexapoda</taxon>
        <taxon>Insecta</taxon>
        <taxon>Pterygota</taxon>
        <taxon>Neoptera</taxon>
        <taxon>Paraneoptera</taxon>
        <taxon>Thysanoptera</taxon>
        <taxon>Terebrantia</taxon>
        <taxon>Thripoidea</taxon>
        <taxon>Thripidae</taxon>
        <taxon>Frankliniella</taxon>
    </lineage>
</organism>
<keyword evidence="1" id="KW-1185">Reference proteome</keyword>
<evidence type="ECO:0000313" key="2">
    <source>
        <dbReference type="RefSeq" id="XP_026291651.1"/>
    </source>
</evidence>
<dbReference type="AlphaFoldDB" id="A0A6J1TLF3"/>
<proteinExistence type="predicted"/>
<gene>
    <name evidence="2" type="primary">LOC113216129</name>
</gene>
<accession>A0A6J1TLF3</accession>
<dbReference type="Proteomes" id="UP000504606">
    <property type="component" value="Unplaced"/>
</dbReference>
<name>A0A6J1TLF3_FRAOC</name>
<dbReference type="RefSeq" id="XP_026291651.1">
    <property type="nucleotide sequence ID" value="XM_026435866.2"/>
</dbReference>
<dbReference type="GeneID" id="113216129"/>
<sequence length="123" mass="14477">MLNAARYFSYPPTAVSARRRQRQRLRRRKHQLETEHISLLHLKTLDTAEVKMQTDKRLNGGVFRIDAATYYKYKAIVDRNNEIIRELKAQGEQKDKIIEKLKMDRLCFELVLASERGGKATEE</sequence>
<reference evidence="2" key="1">
    <citation type="submission" date="2025-08" db="UniProtKB">
        <authorList>
            <consortium name="RefSeq"/>
        </authorList>
    </citation>
    <scope>IDENTIFICATION</scope>
    <source>
        <tissue evidence="2">Whole organism</tissue>
    </source>
</reference>
<protein>
    <submittedName>
        <fullName evidence="2">Uncharacterized protein LOC113216129</fullName>
    </submittedName>
</protein>
<dbReference type="KEGG" id="foc:113216129"/>